<dbReference type="Proteomes" id="UP000255303">
    <property type="component" value="Unassembled WGS sequence"/>
</dbReference>
<gene>
    <name evidence="1" type="ORF">NCTC10692_04978</name>
</gene>
<evidence type="ECO:0000313" key="2">
    <source>
        <dbReference type="Proteomes" id="UP000255303"/>
    </source>
</evidence>
<proteinExistence type="predicted"/>
<name>A0A379PJ33_ECTOL</name>
<accession>A0A379PJ33</accession>
<sequence>MDAAHLGCRQIHLIDLVGLEVTLHRRLVEQVQLVAAGVRMLA</sequence>
<evidence type="ECO:0000313" key="1">
    <source>
        <dbReference type="EMBL" id="SUE72821.1"/>
    </source>
</evidence>
<dbReference type="EMBL" id="UGUV01000004">
    <property type="protein sequence ID" value="SUE72821.1"/>
    <property type="molecule type" value="Genomic_DNA"/>
</dbReference>
<reference evidence="1 2" key="1">
    <citation type="submission" date="2018-06" db="EMBL/GenBank/DDBJ databases">
        <authorList>
            <consortium name="Pathogen Informatics"/>
            <person name="Doyle S."/>
        </authorList>
    </citation>
    <scope>NUCLEOTIDE SEQUENCE [LARGE SCALE GENOMIC DNA]</scope>
    <source>
        <strain evidence="1 2">NCTC10692</strain>
    </source>
</reference>
<organism evidence="1 2">
    <name type="scientific">Ectopseudomonas oleovorans</name>
    <name type="common">Pseudomonas oleovorans</name>
    <dbReference type="NCBI Taxonomy" id="301"/>
    <lineage>
        <taxon>Bacteria</taxon>
        <taxon>Pseudomonadati</taxon>
        <taxon>Pseudomonadota</taxon>
        <taxon>Gammaproteobacteria</taxon>
        <taxon>Pseudomonadales</taxon>
        <taxon>Pseudomonadaceae</taxon>
        <taxon>Ectopseudomonas</taxon>
    </lineage>
</organism>
<dbReference type="AlphaFoldDB" id="A0A379PJ33"/>
<protein>
    <submittedName>
        <fullName evidence="1">Uncharacterized protein</fullName>
    </submittedName>
</protein>